<gene>
    <name evidence="2" type="ORF">UCDDS831_g00668</name>
</gene>
<name>A0A0G2F0A3_9PEZI</name>
<dbReference type="AlphaFoldDB" id="A0A0G2F0A3"/>
<proteinExistence type="predicted"/>
<reference evidence="2 3" key="1">
    <citation type="submission" date="2015-03" db="EMBL/GenBank/DDBJ databases">
        <authorList>
            <person name="Morales-Cruz A."/>
            <person name="Amrine K.C."/>
            <person name="Cantu D."/>
        </authorList>
    </citation>
    <scope>NUCLEOTIDE SEQUENCE [LARGE SCALE GENOMIC DNA]</scope>
    <source>
        <strain evidence="2">DS831</strain>
    </source>
</reference>
<comment type="caution">
    <text evidence="2">The sequence shown here is derived from an EMBL/GenBank/DDBJ whole genome shotgun (WGS) entry which is preliminary data.</text>
</comment>
<reference evidence="2 3" key="2">
    <citation type="submission" date="2015-05" db="EMBL/GenBank/DDBJ databases">
        <title>Distinctive expansion of gene families associated with plant cell wall degradation and secondary metabolism in the genomes of grapevine trunk pathogens.</title>
        <authorList>
            <person name="Lawrence D.P."/>
            <person name="Travadon R."/>
            <person name="Rolshausen P.E."/>
            <person name="Baumgartner K."/>
        </authorList>
    </citation>
    <scope>NUCLEOTIDE SEQUENCE [LARGE SCALE GENOMIC DNA]</scope>
    <source>
        <strain evidence="2">DS831</strain>
    </source>
</reference>
<protein>
    <submittedName>
        <fullName evidence="2">Uncharacterized protein</fullName>
    </submittedName>
</protein>
<organism evidence="2 3">
    <name type="scientific">Diplodia seriata</name>
    <dbReference type="NCBI Taxonomy" id="420778"/>
    <lineage>
        <taxon>Eukaryota</taxon>
        <taxon>Fungi</taxon>
        <taxon>Dikarya</taxon>
        <taxon>Ascomycota</taxon>
        <taxon>Pezizomycotina</taxon>
        <taxon>Dothideomycetes</taxon>
        <taxon>Dothideomycetes incertae sedis</taxon>
        <taxon>Botryosphaeriales</taxon>
        <taxon>Botryosphaeriaceae</taxon>
        <taxon>Diplodia</taxon>
    </lineage>
</organism>
<dbReference type="Proteomes" id="UP000034182">
    <property type="component" value="Unassembled WGS sequence"/>
</dbReference>
<sequence length="197" mass="21945">MALVRCYAPYPGALNNFLEGISDERLGEAIQQFEGDKTRTVLGSGPHHNHHIDHETKSTDGWHYFSIAPNSGGTKELLNKPKGKTPYVCYIGIAAELFYDVPQGFGAIVREAFNRSRDTVNTTVTRYVLADGTICDTLGEAVAKRNAAAEKEKEKAPTHAPSGKPYWDYETMGNPSLPEHYKEYETRKPKAARKKKD</sequence>
<feature type="compositionally biased region" description="Basic and acidic residues" evidence="1">
    <location>
        <begin position="179"/>
        <end position="188"/>
    </location>
</feature>
<feature type="compositionally biased region" description="Basic and acidic residues" evidence="1">
    <location>
        <begin position="147"/>
        <end position="157"/>
    </location>
</feature>
<accession>A0A0G2F0A3</accession>
<feature type="region of interest" description="Disordered" evidence="1">
    <location>
        <begin position="146"/>
        <end position="197"/>
    </location>
</feature>
<dbReference type="EMBL" id="LAQI01000018">
    <property type="protein sequence ID" value="KKY27804.1"/>
    <property type="molecule type" value="Genomic_DNA"/>
</dbReference>
<evidence type="ECO:0000313" key="3">
    <source>
        <dbReference type="Proteomes" id="UP000034182"/>
    </source>
</evidence>
<evidence type="ECO:0000256" key="1">
    <source>
        <dbReference type="SAM" id="MobiDB-lite"/>
    </source>
</evidence>
<evidence type="ECO:0000313" key="2">
    <source>
        <dbReference type="EMBL" id="KKY27804.1"/>
    </source>
</evidence>